<evidence type="ECO:0000313" key="3">
    <source>
        <dbReference type="EMBL" id="CAF1412004.1"/>
    </source>
</evidence>
<proteinExistence type="predicted"/>
<evidence type="ECO:0000313" key="5">
    <source>
        <dbReference type="Proteomes" id="UP000663877"/>
    </source>
</evidence>
<dbReference type="OrthoDB" id="6337960at2759"/>
<sequence>MGANTSNLKIKQNLYSTPPKTNNRLLFDPRSPSDGVNRTPIHIDNQAPIASLKLYNHVMPYIIGPDISIPEENKENTYPDEKVDVEENEPKRISDIQPTLDPTITLTALMANNNGQLPPYQL</sequence>
<evidence type="ECO:0000256" key="1">
    <source>
        <dbReference type="SAM" id="MobiDB-lite"/>
    </source>
</evidence>
<gene>
    <name evidence="2" type="ORF">BJG266_LOCUS29434</name>
    <name evidence="3" type="ORF">QVE165_LOCUS37570</name>
</gene>
<keyword evidence="4" id="KW-1185">Reference proteome</keyword>
<name>A0A814ZU03_9BILA</name>
<feature type="compositionally biased region" description="Polar residues" evidence="1">
    <location>
        <begin position="1"/>
        <end position="24"/>
    </location>
</feature>
<dbReference type="AlphaFoldDB" id="A0A814ZU03"/>
<dbReference type="Proteomes" id="UP000663877">
    <property type="component" value="Unassembled WGS sequence"/>
</dbReference>
<protein>
    <submittedName>
        <fullName evidence="2">Uncharacterized protein</fullName>
    </submittedName>
</protein>
<dbReference type="EMBL" id="CAJNOM010000392">
    <property type="protein sequence ID" value="CAF1412004.1"/>
    <property type="molecule type" value="Genomic_DNA"/>
</dbReference>
<dbReference type="EMBL" id="CAJNOI010000336">
    <property type="protein sequence ID" value="CAF1248147.1"/>
    <property type="molecule type" value="Genomic_DNA"/>
</dbReference>
<organism evidence="2 5">
    <name type="scientific">Adineta steineri</name>
    <dbReference type="NCBI Taxonomy" id="433720"/>
    <lineage>
        <taxon>Eukaryota</taxon>
        <taxon>Metazoa</taxon>
        <taxon>Spiralia</taxon>
        <taxon>Gnathifera</taxon>
        <taxon>Rotifera</taxon>
        <taxon>Eurotatoria</taxon>
        <taxon>Bdelloidea</taxon>
        <taxon>Adinetida</taxon>
        <taxon>Adinetidae</taxon>
        <taxon>Adineta</taxon>
    </lineage>
</organism>
<dbReference type="Proteomes" id="UP000663832">
    <property type="component" value="Unassembled WGS sequence"/>
</dbReference>
<comment type="caution">
    <text evidence="2">The sequence shown here is derived from an EMBL/GenBank/DDBJ whole genome shotgun (WGS) entry which is preliminary data.</text>
</comment>
<evidence type="ECO:0000313" key="4">
    <source>
        <dbReference type="Proteomes" id="UP000663832"/>
    </source>
</evidence>
<accession>A0A814ZU03</accession>
<feature type="region of interest" description="Disordered" evidence="1">
    <location>
        <begin position="1"/>
        <end position="37"/>
    </location>
</feature>
<evidence type="ECO:0000313" key="2">
    <source>
        <dbReference type="EMBL" id="CAF1248147.1"/>
    </source>
</evidence>
<reference evidence="2" key="1">
    <citation type="submission" date="2021-02" db="EMBL/GenBank/DDBJ databases">
        <authorList>
            <person name="Nowell W R."/>
        </authorList>
    </citation>
    <scope>NUCLEOTIDE SEQUENCE</scope>
</reference>